<comment type="similarity">
    <text evidence="3">Belongs to the HAD-like hydrolase superfamily. CbbY/CbbZ/Gph/YieH family.</text>
</comment>
<dbReference type="PANTHER" id="PTHR43434">
    <property type="entry name" value="PHOSPHOGLYCOLATE PHOSPHATASE"/>
    <property type="match status" value="1"/>
</dbReference>
<dbReference type="Proteomes" id="UP000066049">
    <property type="component" value="Chromosome"/>
</dbReference>
<dbReference type="InterPro" id="IPR041492">
    <property type="entry name" value="HAD_2"/>
</dbReference>
<proteinExistence type="inferred from homology"/>
<evidence type="ECO:0000313" key="6">
    <source>
        <dbReference type="Proteomes" id="UP000066049"/>
    </source>
</evidence>
<dbReference type="SUPFAM" id="SSF56784">
    <property type="entry name" value="HAD-like"/>
    <property type="match status" value="1"/>
</dbReference>
<dbReference type="InterPro" id="IPR006439">
    <property type="entry name" value="HAD-SF_hydro_IA"/>
</dbReference>
<reference evidence="6" key="1">
    <citation type="submission" date="2015-08" db="EMBL/GenBank/DDBJ databases">
        <title>Comparative genomics of the Campylobacter concisus group.</title>
        <authorList>
            <person name="Miller W.G."/>
            <person name="Yee E."/>
            <person name="Chapman M.H."/>
            <person name="Huynh S."/>
            <person name="Bono J.L."/>
            <person name="On S.L.W."/>
            <person name="St Leger J."/>
            <person name="Foster G."/>
            <person name="Parker C.T."/>
        </authorList>
    </citation>
    <scope>NUCLEOTIDE SEQUENCE [LARGE SCALE GENOMIC DNA]</scope>
    <source>
        <strain evidence="6">ATCC 33237</strain>
    </source>
</reference>
<dbReference type="InterPro" id="IPR023214">
    <property type="entry name" value="HAD_sf"/>
</dbReference>
<protein>
    <recommendedName>
        <fullName evidence="4">phosphoglycolate phosphatase</fullName>
        <ecNumber evidence="4">3.1.3.18</ecNumber>
    </recommendedName>
</protein>
<dbReference type="Gene3D" id="1.10.150.240">
    <property type="entry name" value="Putative phosphatase, domain 2"/>
    <property type="match status" value="1"/>
</dbReference>
<evidence type="ECO:0000256" key="1">
    <source>
        <dbReference type="ARBA" id="ARBA00000830"/>
    </source>
</evidence>
<dbReference type="RefSeq" id="WP_054196103.1">
    <property type="nucleotide sequence ID" value="NZ_CABMKQ010000002.1"/>
</dbReference>
<dbReference type="SFLD" id="SFLDS00003">
    <property type="entry name" value="Haloacid_Dehalogenase"/>
    <property type="match status" value="1"/>
</dbReference>
<dbReference type="PATRIC" id="fig|199.248.peg.327"/>
<accession>A0A0M3V1Z4</accession>
<dbReference type="InterPro" id="IPR050155">
    <property type="entry name" value="HAD-like_hydrolase_sf"/>
</dbReference>
<dbReference type="GO" id="GO:0006281">
    <property type="term" value="P:DNA repair"/>
    <property type="evidence" value="ECO:0007669"/>
    <property type="project" value="TreeGrafter"/>
</dbReference>
<dbReference type="InterPro" id="IPR023198">
    <property type="entry name" value="PGP-like_dom2"/>
</dbReference>
<dbReference type="EC" id="3.1.3.18" evidence="4"/>
<evidence type="ECO:0000313" key="5">
    <source>
        <dbReference type="EMBL" id="ALF47018.1"/>
    </source>
</evidence>
<sequence>MKKTILFDLDGTLIDSTSAILKGFDRAFLSHGKKEPDHNVLKSLVGHPLEIMFERLGASKNLIDSYIKEYKACYEKIYLDETVLLDYANEALKEASSFADVSIVTTKTSKFSIILLEHLGVMKYIKTVIGRDDVTNPKPNPEPINLALNRLNKDKNNAFMVGDTIMDLMAAQAAFITGVGLTCGYGQKSDLEKFSKHIFSNPFEAVSFIKEV</sequence>
<comment type="pathway">
    <text evidence="2">Organic acid metabolism; glycolate biosynthesis; glycolate from 2-phosphoglycolate: step 1/1.</text>
</comment>
<name>A0A0M3V1Z4_9BACT</name>
<dbReference type="Pfam" id="PF13419">
    <property type="entry name" value="HAD_2"/>
    <property type="match status" value="1"/>
</dbReference>
<organism evidence="5 6">
    <name type="scientific">Campylobacter concisus</name>
    <dbReference type="NCBI Taxonomy" id="199"/>
    <lineage>
        <taxon>Bacteria</taxon>
        <taxon>Pseudomonadati</taxon>
        <taxon>Campylobacterota</taxon>
        <taxon>Epsilonproteobacteria</taxon>
        <taxon>Campylobacterales</taxon>
        <taxon>Campylobacteraceae</taxon>
        <taxon>Campylobacter</taxon>
    </lineage>
</organism>
<dbReference type="PANTHER" id="PTHR43434:SF1">
    <property type="entry name" value="PHOSPHOGLYCOLATE PHOSPHATASE"/>
    <property type="match status" value="1"/>
</dbReference>
<gene>
    <name evidence="5" type="ORF">CCON33237_0309</name>
</gene>
<dbReference type="NCBIfam" id="TIGR01549">
    <property type="entry name" value="HAD-SF-IA-v1"/>
    <property type="match status" value="1"/>
</dbReference>
<dbReference type="GO" id="GO:0008967">
    <property type="term" value="F:phosphoglycolate phosphatase activity"/>
    <property type="evidence" value="ECO:0007669"/>
    <property type="project" value="UniProtKB-EC"/>
</dbReference>
<evidence type="ECO:0000256" key="2">
    <source>
        <dbReference type="ARBA" id="ARBA00004818"/>
    </source>
</evidence>
<dbReference type="AlphaFoldDB" id="A0A0M3V1Z4"/>
<dbReference type="InterPro" id="IPR036412">
    <property type="entry name" value="HAD-like_sf"/>
</dbReference>
<dbReference type="EMBL" id="CP012541">
    <property type="protein sequence ID" value="ALF47018.1"/>
    <property type="molecule type" value="Genomic_DNA"/>
</dbReference>
<comment type="catalytic activity">
    <reaction evidence="1">
        <text>2-phosphoglycolate + H2O = glycolate + phosphate</text>
        <dbReference type="Rhea" id="RHEA:14369"/>
        <dbReference type="ChEBI" id="CHEBI:15377"/>
        <dbReference type="ChEBI" id="CHEBI:29805"/>
        <dbReference type="ChEBI" id="CHEBI:43474"/>
        <dbReference type="ChEBI" id="CHEBI:58033"/>
        <dbReference type="EC" id="3.1.3.18"/>
    </reaction>
</comment>
<evidence type="ECO:0000256" key="4">
    <source>
        <dbReference type="ARBA" id="ARBA00013078"/>
    </source>
</evidence>
<dbReference type="GeneID" id="28661976"/>
<keyword evidence="5" id="KW-0378">Hydrolase</keyword>
<evidence type="ECO:0000256" key="3">
    <source>
        <dbReference type="ARBA" id="ARBA00006171"/>
    </source>
</evidence>
<dbReference type="SFLD" id="SFLDG01129">
    <property type="entry name" value="C1.5:_HAD__Beta-PGM__Phosphata"/>
    <property type="match status" value="1"/>
</dbReference>
<dbReference type="Gene3D" id="3.40.50.1000">
    <property type="entry name" value="HAD superfamily/HAD-like"/>
    <property type="match status" value="1"/>
</dbReference>
<dbReference type="KEGG" id="ccoc:CCON33237_0309"/>